<dbReference type="PANTHER" id="PTHR42847">
    <property type="entry name" value="ALKANESULFONATE MONOOXYGENASE"/>
    <property type="match status" value="1"/>
</dbReference>
<dbReference type="Pfam" id="PF00296">
    <property type="entry name" value="Bac_luciferase"/>
    <property type="match status" value="1"/>
</dbReference>
<organism evidence="6">
    <name type="scientific">uncultured Mycobacterium sp</name>
    <dbReference type="NCBI Taxonomy" id="171292"/>
    <lineage>
        <taxon>Bacteria</taxon>
        <taxon>Bacillati</taxon>
        <taxon>Actinomycetota</taxon>
        <taxon>Actinomycetes</taxon>
        <taxon>Mycobacteriales</taxon>
        <taxon>Mycobacteriaceae</taxon>
        <taxon>Mycobacterium</taxon>
        <taxon>environmental samples</taxon>
    </lineage>
</organism>
<keyword evidence="1" id="KW-0285">Flavoprotein</keyword>
<evidence type="ECO:0000256" key="3">
    <source>
        <dbReference type="ARBA" id="ARBA00023002"/>
    </source>
</evidence>
<dbReference type="AlphaFoldDB" id="A0A1Y5PMZ4"/>
<evidence type="ECO:0000256" key="1">
    <source>
        <dbReference type="ARBA" id="ARBA00022630"/>
    </source>
</evidence>
<evidence type="ECO:0000256" key="2">
    <source>
        <dbReference type="ARBA" id="ARBA00022643"/>
    </source>
</evidence>
<protein>
    <recommendedName>
        <fullName evidence="5">Luciferase-like domain-containing protein</fullName>
    </recommendedName>
</protein>
<dbReference type="GO" id="GO:0046306">
    <property type="term" value="P:alkanesulfonate catabolic process"/>
    <property type="evidence" value="ECO:0007669"/>
    <property type="project" value="TreeGrafter"/>
</dbReference>
<evidence type="ECO:0000256" key="4">
    <source>
        <dbReference type="ARBA" id="ARBA00023033"/>
    </source>
</evidence>
<dbReference type="InterPro" id="IPR050172">
    <property type="entry name" value="SsuD_RutA_monooxygenase"/>
</dbReference>
<reference evidence="6" key="1">
    <citation type="submission" date="2016-03" db="EMBL/GenBank/DDBJ databases">
        <authorList>
            <person name="Ploux O."/>
        </authorList>
    </citation>
    <scope>NUCLEOTIDE SEQUENCE</scope>
    <source>
        <strain evidence="6">UC10</strain>
    </source>
</reference>
<feature type="domain" description="Luciferase-like" evidence="5">
    <location>
        <begin position="20"/>
        <end position="247"/>
    </location>
</feature>
<dbReference type="InterPro" id="IPR011251">
    <property type="entry name" value="Luciferase-like_dom"/>
</dbReference>
<dbReference type="PANTHER" id="PTHR42847:SF4">
    <property type="entry name" value="ALKANESULFONATE MONOOXYGENASE-RELATED"/>
    <property type="match status" value="1"/>
</dbReference>
<dbReference type="GO" id="GO:0008726">
    <property type="term" value="F:alkanesulfonate monooxygenase activity"/>
    <property type="evidence" value="ECO:0007669"/>
    <property type="project" value="TreeGrafter"/>
</dbReference>
<sequence>MRYSISIPQFDVDGFDGEGLRSYLTRAEELGFEGGWTLEQVIGPAPLIAPLELLSWAAACTTTLRLGVAVLITSLHDPLQLASSITAVDRLSHGRLELGVAPGGGRRQFQAFGVDPDTFITSFTEGLTLMKAAWSDEPRVTFHGRFRDVDDLPISPKPVQRPHPPIWFGANAPRAIARAVRHGDAFMGAGSSTTESFASAVGTLHAELAEQDKDPATFRVGKRVYLIVDDDAAKARQRALAGLRRIYGTMPGVDAVPVSGTPSDVVRGLREVIDAGAQTLLLNPTGASLAEDREQMERLAAEVIPQLS</sequence>
<evidence type="ECO:0000313" key="6">
    <source>
        <dbReference type="EMBL" id="SBS78709.1"/>
    </source>
</evidence>
<keyword evidence="3" id="KW-0560">Oxidoreductase</keyword>
<dbReference type="InterPro" id="IPR036661">
    <property type="entry name" value="Luciferase-like_sf"/>
</dbReference>
<name>A0A1Y5PMZ4_9MYCO</name>
<proteinExistence type="predicted"/>
<keyword evidence="2" id="KW-0288">FMN</keyword>
<dbReference type="EMBL" id="FLQS01000056">
    <property type="protein sequence ID" value="SBS78709.1"/>
    <property type="molecule type" value="Genomic_DNA"/>
</dbReference>
<dbReference type="Gene3D" id="3.20.20.30">
    <property type="entry name" value="Luciferase-like domain"/>
    <property type="match status" value="1"/>
</dbReference>
<accession>A0A1Y5PMZ4</accession>
<keyword evidence="4" id="KW-0503">Monooxygenase</keyword>
<gene>
    <name evidence="6" type="ORF">MHPYR_60197</name>
</gene>
<evidence type="ECO:0000259" key="5">
    <source>
        <dbReference type="Pfam" id="PF00296"/>
    </source>
</evidence>
<dbReference type="SUPFAM" id="SSF51679">
    <property type="entry name" value="Bacterial luciferase-like"/>
    <property type="match status" value="1"/>
</dbReference>